<organism evidence="7 8">
    <name type="scientific">Niastella populi</name>
    <dbReference type="NCBI Taxonomy" id="550983"/>
    <lineage>
        <taxon>Bacteria</taxon>
        <taxon>Pseudomonadati</taxon>
        <taxon>Bacteroidota</taxon>
        <taxon>Chitinophagia</taxon>
        <taxon>Chitinophagales</taxon>
        <taxon>Chitinophagaceae</taxon>
        <taxon>Niastella</taxon>
    </lineage>
</organism>
<reference evidence="8" key="1">
    <citation type="submission" date="2016-04" db="EMBL/GenBank/DDBJ databases">
        <authorList>
            <person name="Chen L."/>
            <person name="Zhuang W."/>
            <person name="Wang G."/>
        </authorList>
    </citation>
    <scope>NUCLEOTIDE SEQUENCE [LARGE SCALE GENOMIC DNA]</scope>
    <source>
        <strain evidence="8">208</strain>
    </source>
</reference>
<keyword evidence="5" id="KW-0998">Cell outer membrane</keyword>
<name>A0A1V9F864_9BACT</name>
<dbReference type="EMBL" id="LWBP01000208">
    <property type="protein sequence ID" value="OQP54406.1"/>
    <property type="molecule type" value="Genomic_DNA"/>
</dbReference>
<evidence type="ECO:0000256" key="4">
    <source>
        <dbReference type="ARBA" id="ARBA00023136"/>
    </source>
</evidence>
<dbReference type="GO" id="GO:0009279">
    <property type="term" value="C:cell outer membrane"/>
    <property type="evidence" value="ECO:0007669"/>
    <property type="project" value="UniProtKB-SubCell"/>
</dbReference>
<evidence type="ECO:0000256" key="2">
    <source>
        <dbReference type="ARBA" id="ARBA00006275"/>
    </source>
</evidence>
<keyword evidence="4" id="KW-0472">Membrane</keyword>
<evidence type="ECO:0000259" key="6">
    <source>
        <dbReference type="Pfam" id="PF07980"/>
    </source>
</evidence>
<evidence type="ECO:0000256" key="1">
    <source>
        <dbReference type="ARBA" id="ARBA00004442"/>
    </source>
</evidence>
<dbReference type="RefSeq" id="WP_081169348.1">
    <property type="nucleotide sequence ID" value="NZ_LWBP01000208.1"/>
</dbReference>
<dbReference type="InterPro" id="IPR011990">
    <property type="entry name" value="TPR-like_helical_dom_sf"/>
</dbReference>
<dbReference type="InterPro" id="IPR012944">
    <property type="entry name" value="SusD_RagB_dom"/>
</dbReference>
<protein>
    <recommendedName>
        <fullName evidence="6">RagB/SusD domain-containing protein</fullName>
    </recommendedName>
</protein>
<evidence type="ECO:0000256" key="5">
    <source>
        <dbReference type="ARBA" id="ARBA00023237"/>
    </source>
</evidence>
<dbReference type="OrthoDB" id="1183184at2"/>
<proteinExistence type="inferred from homology"/>
<dbReference type="Proteomes" id="UP000192276">
    <property type="component" value="Unassembled WGS sequence"/>
</dbReference>
<dbReference type="PROSITE" id="PS51257">
    <property type="entry name" value="PROKAR_LIPOPROTEIN"/>
    <property type="match status" value="1"/>
</dbReference>
<dbReference type="AlphaFoldDB" id="A0A1V9F864"/>
<dbReference type="SUPFAM" id="SSF48452">
    <property type="entry name" value="TPR-like"/>
    <property type="match status" value="1"/>
</dbReference>
<comment type="subcellular location">
    <subcellularLocation>
        <location evidence="1">Cell outer membrane</location>
    </subcellularLocation>
</comment>
<feature type="domain" description="RagB/SusD" evidence="6">
    <location>
        <begin position="407"/>
        <end position="529"/>
    </location>
</feature>
<comment type="caution">
    <text evidence="7">The sequence shown here is derived from an EMBL/GenBank/DDBJ whole genome shotgun (WGS) entry which is preliminary data.</text>
</comment>
<dbReference type="STRING" id="550983.A4R26_28010"/>
<evidence type="ECO:0000256" key="3">
    <source>
        <dbReference type="ARBA" id="ARBA00022729"/>
    </source>
</evidence>
<gene>
    <name evidence="7" type="ORF">A4R26_28010</name>
</gene>
<dbReference type="Gene3D" id="1.25.40.390">
    <property type="match status" value="1"/>
</dbReference>
<comment type="similarity">
    <text evidence="2">Belongs to the SusD family.</text>
</comment>
<evidence type="ECO:0000313" key="8">
    <source>
        <dbReference type="Proteomes" id="UP000192276"/>
    </source>
</evidence>
<dbReference type="Pfam" id="PF07980">
    <property type="entry name" value="SusD_RagB"/>
    <property type="match status" value="1"/>
</dbReference>
<keyword evidence="8" id="KW-1185">Reference proteome</keyword>
<accession>A0A1V9F864</accession>
<keyword evidence="3" id="KW-0732">Signal</keyword>
<sequence length="542" mass="60193">MKRHLIYILIIIIAGGACRKSSLELNDPNKPTPELSLITEAGLKNFSLGILQKMMANVPDEGNTNIFHIALTNHSIMGDEAYCPYGNYGFRWVDQVFRITLPNGTVITNPNGVDQKTQLQGFDSRGAGELNAFQYEWAVNYYIIAQANQLLEALDNPELVLSGDAENKKNTFKAWALWWKGYAFSRIGSMYLAGVIPTKAGVTNGEFVDHTAILAEADKVLNECLTTLNAVTESAEYTNIMQAIVASFNDNKKIVTPAMWKRQVYSLQARNLMANTKITEMTAAQWQQIITLANQGIQATDVIFRFGMDPSGANDVSLGFFHPYAFIGEVNQFTFVSERFIQEFKPNDTRLQKGFVPFSVPKVNERGRGLQFGTRWNPVFIEDGGLYATGDNRGLVPLVCSYEENQLMKAEALIRTGSIEAGLQLVDAVRDFQNSGLAHVAGTGLNADAALEEFRRERRVALFLWGTAFYDARRWGVTKPASQGGGRANAIVIIPGNLLTPPQTGSIPTPCFMEYNYMDYWDVPQNELDFNTPGNVSIPLKN</sequence>
<evidence type="ECO:0000313" key="7">
    <source>
        <dbReference type="EMBL" id="OQP54406.1"/>
    </source>
</evidence>